<evidence type="ECO:0000256" key="1">
    <source>
        <dbReference type="SAM" id="MobiDB-lite"/>
    </source>
</evidence>
<dbReference type="RefSeq" id="WP_256602523.1">
    <property type="nucleotide sequence ID" value="NZ_JANIBJ010000019.1"/>
</dbReference>
<dbReference type="EMBL" id="JANIBJ010000019">
    <property type="protein sequence ID" value="MCQ8104722.1"/>
    <property type="molecule type" value="Genomic_DNA"/>
</dbReference>
<proteinExistence type="predicted"/>
<evidence type="ECO:0000256" key="2">
    <source>
        <dbReference type="SAM" id="SignalP"/>
    </source>
</evidence>
<accession>A0ABT1TGY5</accession>
<feature type="compositionally biased region" description="Basic and acidic residues" evidence="1">
    <location>
        <begin position="152"/>
        <end position="171"/>
    </location>
</feature>
<protein>
    <recommendedName>
        <fullName evidence="5">Permease</fullName>
    </recommendedName>
</protein>
<reference evidence="3 4" key="1">
    <citation type="submission" date="2022-07" db="EMBL/GenBank/DDBJ databases">
        <title>Methylomonas rivi sp. nov., Methylomonas rosea sp. nov., Methylomonas aureus sp. nov. and Methylomonas subterranea sp. nov., four novel methanotrophs isolated from a freshwater creek and the deep terrestrial subsurface.</title>
        <authorList>
            <person name="Abin C."/>
            <person name="Sankaranarayanan K."/>
            <person name="Garner C."/>
            <person name="Sindelar R."/>
            <person name="Kotary K."/>
            <person name="Garner R."/>
            <person name="Barclay S."/>
            <person name="Lawson P."/>
            <person name="Krumholz L."/>
        </authorList>
    </citation>
    <scope>NUCLEOTIDE SEQUENCE [LARGE SCALE GENOMIC DNA]</scope>
    <source>
        <strain evidence="3 4">SURF-2</strain>
    </source>
</reference>
<evidence type="ECO:0008006" key="5">
    <source>
        <dbReference type="Google" id="ProtNLM"/>
    </source>
</evidence>
<evidence type="ECO:0000313" key="3">
    <source>
        <dbReference type="EMBL" id="MCQ8104722.1"/>
    </source>
</evidence>
<name>A0ABT1TGY5_9GAMM</name>
<comment type="caution">
    <text evidence="3">The sequence shown here is derived from an EMBL/GenBank/DDBJ whole genome shotgun (WGS) entry which is preliminary data.</text>
</comment>
<organism evidence="3 4">
    <name type="scientific">Methylomonas subterranea</name>
    <dbReference type="NCBI Taxonomy" id="2952225"/>
    <lineage>
        <taxon>Bacteria</taxon>
        <taxon>Pseudomonadati</taxon>
        <taxon>Pseudomonadota</taxon>
        <taxon>Gammaproteobacteria</taxon>
        <taxon>Methylococcales</taxon>
        <taxon>Methylococcaceae</taxon>
        <taxon>Methylomonas</taxon>
    </lineage>
</organism>
<keyword evidence="2" id="KW-0732">Signal</keyword>
<sequence>MLFSYPARLFCLVLTMLLLAGCAGFNSRSDRDAQNRYDPYAQSGIDELLAFGASMAGMAEADRAELCKSLLNTQKISPSDGKQLHLMVGRLLSDTCGDIPDILEGVQTMAPAYASDVRVQRLIAIHVQALKRLQRQSEKIGAVQQKQKKAKTALEAKDATEPKQTENRLLREKLEAIRSMEKQLDESVESN</sequence>
<dbReference type="Proteomes" id="UP001524499">
    <property type="component" value="Unassembled WGS sequence"/>
</dbReference>
<feature type="chain" id="PRO_5047214967" description="Permease" evidence="2">
    <location>
        <begin position="21"/>
        <end position="191"/>
    </location>
</feature>
<feature type="region of interest" description="Disordered" evidence="1">
    <location>
        <begin position="141"/>
        <end position="171"/>
    </location>
</feature>
<evidence type="ECO:0000313" key="4">
    <source>
        <dbReference type="Proteomes" id="UP001524499"/>
    </source>
</evidence>
<feature type="signal peptide" evidence="2">
    <location>
        <begin position="1"/>
        <end position="20"/>
    </location>
</feature>
<keyword evidence="4" id="KW-1185">Reference proteome</keyword>
<gene>
    <name evidence="3" type="ORF">NP590_11450</name>
</gene>